<dbReference type="RefSeq" id="WP_265266882.1">
    <property type="nucleotide sequence ID" value="NZ_JAIHOM010000211.1"/>
</dbReference>
<dbReference type="EMBL" id="JAIHOM010000211">
    <property type="protein sequence ID" value="MCW6038935.1"/>
    <property type="molecule type" value="Genomic_DNA"/>
</dbReference>
<evidence type="ECO:0000313" key="1">
    <source>
        <dbReference type="EMBL" id="MCW6038935.1"/>
    </source>
</evidence>
<comment type="caution">
    <text evidence="1">The sequence shown here is derived from an EMBL/GenBank/DDBJ whole genome shotgun (WGS) entry which is preliminary data.</text>
</comment>
<evidence type="ECO:0000313" key="2">
    <source>
        <dbReference type="Proteomes" id="UP001526426"/>
    </source>
</evidence>
<organism evidence="1 2">
    <name type="scientific">Spirulina subsalsa FACHB-351</name>
    <dbReference type="NCBI Taxonomy" id="234711"/>
    <lineage>
        <taxon>Bacteria</taxon>
        <taxon>Bacillati</taxon>
        <taxon>Cyanobacteriota</taxon>
        <taxon>Cyanophyceae</taxon>
        <taxon>Spirulinales</taxon>
        <taxon>Spirulinaceae</taxon>
        <taxon>Spirulina</taxon>
    </lineage>
</organism>
<dbReference type="Proteomes" id="UP001526426">
    <property type="component" value="Unassembled WGS sequence"/>
</dbReference>
<name>A0ABT3LD75_9CYAN</name>
<keyword evidence="2" id="KW-1185">Reference proteome</keyword>
<proteinExistence type="predicted"/>
<accession>A0ABT3LD75</accession>
<reference evidence="1 2" key="1">
    <citation type="submission" date="2021-08" db="EMBL/GenBank/DDBJ databases">
        <title>Draft genome sequence of Spirulina subsalsa with high tolerance to salinity and hype-accumulation of phycocyanin.</title>
        <authorList>
            <person name="Pei H."/>
            <person name="Jiang L."/>
        </authorList>
    </citation>
    <scope>NUCLEOTIDE SEQUENCE [LARGE SCALE GENOMIC DNA]</scope>
    <source>
        <strain evidence="1 2">FACHB-351</strain>
    </source>
</reference>
<protein>
    <submittedName>
        <fullName evidence="1">Uncharacterized protein</fullName>
    </submittedName>
</protein>
<sequence>MMSRTTWTRLVLSTTVTTGLYLGGAVSVKADPIAIAPNPTYQTLLSGRSGGDIKTADCGFVSRTPNHTIRLDNSIDSMTIGVETDQGRPTLLIDGPDGRFCVQARQNKIAEITGLWPSGTYLIRVGDLEGQRANYTLNINQ</sequence>
<gene>
    <name evidence="1" type="ORF">K4A83_22160</name>
</gene>